<dbReference type="AlphaFoldDB" id="A0AA43QLG6"/>
<proteinExistence type="predicted"/>
<evidence type="ECO:0000256" key="3">
    <source>
        <dbReference type="ARBA" id="ARBA00022989"/>
    </source>
</evidence>
<evidence type="ECO:0000313" key="8">
    <source>
        <dbReference type="Proteomes" id="UP001161017"/>
    </source>
</evidence>
<organism evidence="7 8">
    <name type="scientific">Ramalina farinacea</name>
    <dbReference type="NCBI Taxonomy" id="258253"/>
    <lineage>
        <taxon>Eukaryota</taxon>
        <taxon>Fungi</taxon>
        <taxon>Dikarya</taxon>
        <taxon>Ascomycota</taxon>
        <taxon>Pezizomycotina</taxon>
        <taxon>Lecanoromycetes</taxon>
        <taxon>OSLEUM clade</taxon>
        <taxon>Lecanoromycetidae</taxon>
        <taxon>Lecanorales</taxon>
        <taxon>Lecanorineae</taxon>
        <taxon>Ramalinaceae</taxon>
        <taxon>Ramalina</taxon>
    </lineage>
</organism>
<dbReference type="Gene3D" id="1.20.1250.20">
    <property type="entry name" value="MFS general substrate transporter like domains"/>
    <property type="match status" value="1"/>
</dbReference>
<dbReference type="Pfam" id="PF05978">
    <property type="entry name" value="UNC-93"/>
    <property type="match status" value="1"/>
</dbReference>
<evidence type="ECO:0000256" key="2">
    <source>
        <dbReference type="ARBA" id="ARBA00022692"/>
    </source>
</evidence>
<dbReference type="InterPro" id="IPR051617">
    <property type="entry name" value="UNC-93-like_regulator"/>
</dbReference>
<keyword evidence="2 6" id="KW-0812">Transmembrane</keyword>
<dbReference type="Proteomes" id="UP001161017">
    <property type="component" value="Unassembled WGS sequence"/>
</dbReference>
<protein>
    <submittedName>
        <fullName evidence="7">Uncharacterized protein</fullName>
    </submittedName>
</protein>
<feature type="region of interest" description="Disordered" evidence="5">
    <location>
        <begin position="293"/>
        <end position="316"/>
    </location>
</feature>
<dbReference type="GO" id="GO:0016020">
    <property type="term" value="C:membrane"/>
    <property type="evidence" value="ECO:0007669"/>
    <property type="project" value="UniProtKB-SubCell"/>
</dbReference>
<evidence type="ECO:0000256" key="4">
    <source>
        <dbReference type="ARBA" id="ARBA00023136"/>
    </source>
</evidence>
<reference evidence="7" key="1">
    <citation type="journal article" date="2023" name="Genome Biol. Evol.">
        <title>First Whole Genome Sequence and Flow Cytometry Genome Size Data for the Lichen-Forming Fungus Ramalina farinacea (Ascomycota).</title>
        <authorList>
            <person name="Llewellyn T."/>
            <person name="Mian S."/>
            <person name="Hill R."/>
            <person name="Leitch I.J."/>
            <person name="Gaya E."/>
        </authorList>
    </citation>
    <scope>NUCLEOTIDE SEQUENCE</scope>
    <source>
        <strain evidence="7">LIQ254RAFAR</strain>
    </source>
</reference>
<dbReference type="InterPro" id="IPR010291">
    <property type="entry name" value="Ion_channel_UNC-93"/>
</dbReference>
<dbReference type="InterPro" id="IPR036259">
    <property type="entry name" value="MFS_trans_sf"/>
</dbReference>
<dbReference type="EMBL" id="JAPUFD010000008">
    <property type="protein sequence ID" value="MDI1488637.1"/>
    <property type="molecule type" value="Genomic_DNA"/>
</dbReference>
<comment type="subcellular location">
    <subcellularLocation>
        <location evidence="1">Membrane</location>
        <topology evidence="1">Multi-pass membrane protein</topology>
    </subcellularLocation>
</comment>
<evidence type="ECO:0000256" key="6">
    <source>
        <dbReference type="SAM" id="Phobius"/>
    </source>
</evidence>
<evidence type="ECO:0000313" key="7">
    <source>
        <dbReference type="EMBL" id="MDI1488637.1"/>
    </source>
</evidence>
<evidence type="ECO:0000256" key="5">
    <source>
        <dbReference type="SAM" id="MobiDB-lite"/>
    </source>
</evidence>
<evidence type="ECO:0000256" key="1">
    <source>
        <dbReference type="ARBA" id="ARBA00004141"/>
    </source>
</evidence>
<feature type="transmembrane region" description="Helical" evidence="6">
    <location>
        <begin position="266"/>
        <end position="284"/>
    </location>
</feature>
<name>A0AA43QLG6_9LECA</name>
<keyword evidence="4 6" id="KW-0472">Membrane</keyword>
<dbReference type="PANTHER" id="PTHR23294:SF19">
    <property type="entry name" value="DUF895 DOMAIN MEMBRANE PROTEIN-RELATED"/>
    <property type="match status" value="1"/>
</dbReference>
<feature type="transmembrane region" description="Helical" evidence="6">
    <location>
        <begin position="234"/>
        <end position="254"/>
    </location>
</feature>
<comment type="caution">
    <text evidence="7">The sequence shown here is derived from an EMBL/GenBank/DDBJ whole genome shotgun (WGS) entry which is preliminary data.</text>
</comment>
<keyword evidence="8" id="KW-1185">Reference proteome</keyword>
<feature type="transmembrane region" description="Helical" evidence="6">
    <location>
        <begin position="20"/>
        <end position="41"/>
    </location>
</feature>
<feature type="transmembrane region" description="Helical" evidence="6">
    <location>
        <begin position="137"/>
        <end position="157"/>
    </location>
</feature>
<accession>A0AA43QLG6</accession>
<gene>
    <name evidence="7" type="ORF">OHK93_007912</name>
</gene>
<keyword evidence="3 6" id="KW-1133">Transmembrane helix</keyword>
<dbReference type="PANTHER" id="PTHR23294">
    <property type="entry name" value="ET TRANSLATION PRODUCT-RELATED"/>
    <property type="match status" value="1"/>
</dbReference>
<feature type="transmembrane region" description="Helical" evidence="6">
    <location>
        <begin position="70"/>
        <end position="89"/>
    </location>
</feature>
<sequence length="316" mass="33433">MNSLGAGDEEKPYLVNTANALTFCLMVVSCSLSSVIVRYIGIKYALIFGTMGYAPYAAGLYTSNRFGTKWFVLFGATLCGISAGVFWMAEAAIALSHPEPWNQGRFSGLWLSVRIGRQILGGAINIGVNAQNNQAGAVSYLAFMSLQALGPFVGLLVNKPSSVQRKDGMKVDMLPASANSNSPPASSLAQSSSSSSLSLAKAFTQKLSRLRTSNLLGAFLDQQKFTLKTRARGSVFAVLGLQGSEILTVTWYGVNSVADMASVGGVRLNFGLWAVSLIPAWLVVGKIGVTSEDDEEIESKGEESPSPVDFSSSGKA</sequence>